<evidence type="ECO:0000313" key="1">
    <source>
        <dbReference type="EMBL" id="EUB55698.1"/>
    </source>
</evidence>
<name>W6U3L8_ECHGR</name>
<proteinExistence type="predicted"/>
<dbReference type="EMBL" id="APAU02000148">
    <property type="protein sequence ID" value="EUB55698.1"/>
    <property type="molecule type" value="Genomic_DNA"/>
</dbReference>
<comment type="caution">
    <text evidence="1">The sequence shown here is derived from an EMBL/GenBank/DDBJ whole genome shotgun (WGS) entry which is preliminary data.</text>
</comment>
<evidence type="ECO:0000313" key="2">
    <source>
        <dbReference type="Proteomes" id="UP000019149"/>
    </source>
</evidence>
<dbReference type="KEGG" id="egl:EGR_09458"/>
<dbReference type="AlphaFoldDB" id="W6U3L8"/>
<organism evidence="1 2">
    <name type="scientific">Echinococcus granulosus</name>
    <name type="common">Hydatid tapeworm</name>
    <dbReference type="NCBI Taxonomy" id="6210"/>
    <lineage>
        <taxon>Eukaryota</taxon>
        <taxon>Metazoa</taxon>
        <taxon>Spiralia</taxon>
        <taxon>Lophotrochozoa</taxon>
        <taxon>Platyhelminthes</taxon>
        <taxon>Cestoda</taxon>
        <taxon>Eucestoda</taxon>
        <taxon>Cyclophyllidea</taxon>
        <taxon>Taeniidae</taxon>
        <taxon>Echinococcus</taxon>
        <taxon>Echinococcus granulosus group</taxon>
    </lineage>
</organism>
<reference evidence="1 2" key="1">
    <citation type="journal article" date="2013" name="Nat. Genet.">
        <title>The genome of the hydatid tapeworm Echinococcus granulosus.</title>
        <authorList>
            <person name="Zheng H."/>
            <person name="Zhang W."/>
            <person name="Zhang L."/>
            <person name="Zhang Z."/>
            <person name="Li J."/>
            <person name="Lu G."/>
            <person name="Zhu Y."/>
            <person name="Wang Y."/>
            <person name="Huang Y."/>
            <person name="Liu J."/>
            <person name="Kang H."/>
            <person name="Chen J."/>
            <person name="Wang L."/>
            <person name="Chen A."/>
            <person name="Yu S."/>
            <person name="Gao Z."/>
            <person name="Jin L."/>
            <person name="Gu W."/>
            <person name="Wang Z."/>
            <person name="Zhao L."/>
            <person name="Shi B."/>
            <person name="Wen H."/>
            <person name="Lin R."/>
            <person name="Jones M.K."/>
            <person name="Brejova B."/>
            <person name="Vinar T."/>
            <person name="Zhao G."/>
            <person name="McManus D.P."/>
            <person name="Chen Z."/>
            <person name="Zhou Y."/>
            <person name="Wang S."/>
        </authorList>
    </citation>
    <scope>NUCLEOTIDE SEQUENCE [LARGE SCALE GENOMIC DNA]</scope>
</reference>
<keyword evidence="2" id="KW-1185">Reference proteome</keyword>
<sequence>MPQFAEQTNMPLNKVRSEEMHLFGTNHPLKGQRDKITKKGTLEHSLNGVEFIPLVCDAVSKDKNKILQEIENVKTKFYQEDLQHESSDEQPLWLQNFHLHLSDGMYGAHFHLYK</sequence>
<dbReference type="Proteomes" id="UP000019149">
    <property type="component" value="Unassembled WGS sequence"/>
</dbReference>
<dbReference type="GeneID" id="36345173"/>
<accession>W6U3L8</accession>
<dbReference type="RefSeq" id="XP_024346894.1">
    <property type="nucleotide sequence ID" value="XM_024498707.1"/>
</dbReference>
<dbReference type="CTD" id="36345173"/>
<gene>
    <name evidence="1" type="ORF">EGR_09458</name>
</gene>
<protein>
    <submittedName>
        <fullName evidence="1">Uncharacterized protein</fullName>
    </submittedName>
</protein>